<keyword evidence="10" id="KW-1185">Reference proteome</keyword>
<keyword evidence="5 8" id="KW-0472">Membrane</keyword>
<dbReference type="Proteomes" id="UP001152759">
    <property type="component" value="Chromosome 5"/>
</dbReference>
<keyword evidence="3 8" id="KW-0812">Transmembrane</keyword>
<evidence type="ECO:0000256" key="6">
    <source>
        <dbReference type="ARBA" id="ARBA00023170"/>
    </source>
</evidence>
<sequence>MLLVALERVQAARNFTFSFLYNNKPLDRHKLRHDNSGFIDLETDVALRARSYEALFSEMDASKYDFSSFLGPALTNFLHEEEIFSGLKDRVVTSLNLYTEEMEEYLSWSTNTSLMVISENFTVAGAAAHDRTYGVMRQNLESILETDGMLFSVPHSVISSSTTFLMVNWMTDLRAEFHLVPEKLATFPLLYPLEKDSILSDEVSRMMSRLLEAGHVKVWIADVISELNGRFLHPEPVKVEKDSARPYGLRDMQPAFLSLLLGLALSSFVFLCELLVDFFTDSKAPRKYSAENGKKE</sequence>
<comment type="subcellular location">
    <subcellularLocation>
        <location evidence="1">Cell membrane</location>
        <topology evidence="1">Multi-pass membrane protein</topology>
    </subcellularLocation>
</comment>
<keyword evidence="2" id="KW-1003">Cell membrane</keyword>
<evidence type="ECO:0008006" key="11">
    <source>
        <dbReference type="Google" id="ProtNLM"/>
    </source>
</evidence>
<protein>
    <recommendedName>
        <fullName evidence="11">Ionotropic receptor</fullName>
    </recommendedName>
</protein>
<dbReference type="InterPro" id="IPR052192">
    <property type="entry name" value="Insect_Ionotropic_Sensory_Rcpt"/>
</dbReference>
<evidence type="ECO:0000313" key="9">
    <source>
        <dbReference type="EMBL" id="CAH0391046.1"/>
    </source>
</evidence>
<organism evidence="9 10">
    <name type="scientific">Bemisia tabaci</name>
    <name type="common">Sweetpotato whitefly</name>
    <name type="synonym">Aleurodes tabaci</name>
    <dbReference type="NCBI Taxonomy" id="7038"/>
    <lineage>
        <taxon>Eukaryota</taxon>
        <taxon>Metazoa</taxon>
        <taxon>Ecdysozoa</taxon>
        <taxon>Arthropoda</taxon>
        <taxon>Hexapoda</taxon>
        <taxon>Insecta</taxon>
        <taxon>Pterygota</taxon>
        <taxon>Neoptera</taxon>
        <taxon>Paraneoptera</taxon>
        <taxon>Hemiptera</taxon>
        <taxon>Sternorrhyncha</taxon>
        <taxon>Aleyrodoidea</taxon>
        <taxon>Aleyrodidae</taxon>
        <taxon>Aleyrodinae</taxon>
        <taxon>Bemisia</taxon>
    </lineage>
</organism>
<dbReference type="GO" id="GO:0005886">
    <property type="term" value="C:plasma membrane"/>
    <property type="evidence" value="ECO:0007669"/>
    <property type="project" value="UniProtKB-SubCell"/>
</dbReference>
<dbReference type="AlphaFoldDB" id="A0A9P0F5Y0"/>
<dbReference type="PANTHER" id="PTHR42643">
    <property type="entry name" value="IONOTROPIC RECEPTOR 20A-RELATED"/>
    <property type="match status" value="1"/>
</dbReference>
<proteinExistence type="predicted"/>
<accession>A0A9P0F5Y0</accession>
<evidence type="ECO:0000256" key="4">
    <source>
        <dbReference type="ARBA" id="ARBA00022989"/>
    </source>
</evidence>
<reference evidence="9" key="1">
    <citation type="submission" date="2021-12" db="EMBL/GenBank/DDBJ databases">
        <authorList>
            <person name="King R."/>
        </authorList>
    </citation>
    <scope>NUCLEOTIDE SEQUENCE</scope>
</reference>
<evidence type="ECO:0000313" key="10">
    <source>
        <dbReference type="Proteomes" id="UP001152759"/>
    </source>
</evidence>
<dbReference type="EMBL" id="OU963866">
    <property type="protein sequence ID" value="CAH0391046.1"/>
    <property type="molecule type" value="Genomic_DNA"/>
</dbReference>
<name>A0A9P0F5Y0_BEMTA</name>
<evidence type="ECO:0000256" key="1">
    <source>
        <dbReference type="ARBA" id="ARBA00004651"/>
    </source>
</evidence>
<keyword evidence="6" id="KW-0675">Receptor</keyword>
<keyword evidence="4 8" id="KW-1133">Transmembrane helix</keyword>
<feature type="transmembrane region" description="Helical" evidence="8">
    <location>
        <begin position="255"/>
        <end position="279"/>
    </location>
</feature>
<evidence type="ECO:0000256" key="7">
    <source>
        <dbReference type="ARBA" id="ARBA00023180"/>
    </source>
</evidence>
<gene>
    <name evidence="9" type="ORF">BEMITA_LOCUS9706</name>
</gene>
<dbReference type="PANTHER" id="PTHR42643:SF24">
    <property type="entry name" value="IONOTROPIC RECEPTOR 60A"/>
    <property type="match status" value="1"/>
</dbReference>
<evidence type="ECO:0000256" key="3">
    <source>
        <dbReference type="ARBA" id="ARBA00022692"/>
    </source>
</evidence>
<keyword evidence="7" id="KW-0325">Glycoprotein</keyword>
<evidence type="ECO:0000256" key="8">
    <source>
        <dbReference type="SAM" id="Phobius"/>
    </source>
</evidence>
<evidence type="ECO:0000256" key="5">
    <source>
        <dbReference type="ARBA" id="ARBA00023136"/>
    </source>
</evidence>
<evidence type="ECO:0000256" key="2">
    <source>
        <dbReference type="ARBA" id="ARBA00022475"/>
    </source>
</evidence>